<proteinExistence type="predicted"/>
<evidence type="ECO:0000313" key="1">
    <source>
        <dbReference type="EMBL" id="EIJ87250.1"/>
    </source>
</evidence>
<dbReference type="OrthoDB" id="2186695at2759"/>
<reference evidence="1" key="1">
    <citation type="submission" date="2011-01" db="EMBL/GenBank/DDBJ databases">
        <title>The Genome Sequence of Nematocida parisii strain ERTm3.</title>
        <authorList>
            <consortium name="The Broad Institute Genome Sequencing Platform"/>
            <consortium name="The Broad Institute Genome Sequencing Center for Infectious Disease"/>
            <person name="Cuomo C."/>
            <person name="Troemel E."/>
            <person name="Young S.K."/>
            <person name="Zeng Q."/>
            <person name="Gargeya S."/>
            <person name="Fitzgerald M."/>
            <person name="Haas B."/>
            <person name="Abouelleil A."/>
            <person name="Alvarado L."/>
            <person name="Arachchi H.M."/>
            <person name="Berlin A."/>
            <person name="Chapman S.B."/>
            <person name="Gearin G."/>
            <person name="Goldberg J."/>
            <person name="Griggs A."/>
            <person name="Gujja S."/>
            <person name="Hansen M."/>
            <person name="Heiman D."/>
            <person name="Howarth C."/>
            <person name="Larimer J."/>
            <person name="Lui A."/>
            <person name="MacDonald P.J.P."/>
            <person name="McCowen C."/>
            <person name="Montmayeur A."/>
            <person name="Murphy C."/>
            <person name="Neiman D."/>
            <person name="Pearson M."/>
            <person name="Priest M."/>
            <person name="Roberts A."/>
            <person name="Saif S."/>
            <person name="Shea T."/>
            <person name="Sisk P."/>
            <person name="Stolte C."/>
            <person name="Sykes S."/>
            <person name="Wortman J."/>
            <person name="Nusbaum C."/>
            <person name="Birren B."/>
        </authorList>
    </citation>
    <scope>NUCLEOTIDE SEQUENCE</scope>
    <source>
        <strain evidence="1">ERTm3</strain>
    </source>
</reference>
<dbReference type="HOGENOM" id="CLU_1548018_0_0_1"/>
<dbReference type="OMA" id="AMIGIEM"/>
<dbReference type="Proteomes" id="UP000002872">
    <property type="component" value="Unassembled WGS sequence"/>
</dbReference>
<name>I3EDF3_NEMP3</name>
<dbReference type="AlphaFoldDB" id="I3EDF3"/>
<organism evidence="1 2">
    <name type="scientific">Nematocida parisii (strain ERTm3)</name>
    <name type="common">Nematode killer fungus</name>
    <dbReference type="NCBI Taxonomy" id="935791"/>
    <lineage>
        <taxon>Eukaryota</taxon>
        <taxon>Fungi</taxon>
        <taxon>Fungi incertae sedis</taxon>
        <taxon>Microsporidia</taxon>
        <taxon>Nematocida</taxon>
    </lineage>
</organism>
<keyword evidence="2" id="KW-1185">Reference proteome</keyword>
<evidence type="ECO:0000313" key="2">
    <source>
        <dbReference type="Proteomes" id="UP000002872"/>
    </source>
</evidence>
<dbReference type="EMBL" id="GL870884">
    <property type="protein sequence ID" value="EIJ87250.1"/>
    <property type="molecule type" value="Genomic_DNA"/>
</dbReference>
<protein>
    <submittedName>
        <fullName evidence="1">Uncharacterized protein</fullName>
    </submittedName>
</protein>
<gene>
    <name evidence="1" type="ORF">NEQG_02585</name>
</gene>
<dbReference type="InParanoid" id="I3EDF3"/>
<dbReference type="VEuPathDB" id="MicrosporidiaDB:NEQG_02585"/>
<sequence>MFLATLCESSAIIYFIFFDFHIRMGYLLLPEETTEVLNDAFLNYSLTMNRSTTFDKPSISNPLFIFDNPMLEILTEDISIESALHPTEETLASINTQKESQDSDEIEYKVEINFDALQEEHAMIGIEMEQNNVDQISSIGQYLYEVTIDNETKYITKCATVDDNLYIALTDTGTVYSIDKSCIVRKQNDRRLEEA</sequence>
<accession>I3EDF3</accession>